<feature type="coiled-coil region" evidence="1">
    <location>
        <begin position="63"/>
        <end position="90"/>
    </location>
</feature>
<sequence length="426" mass="47847">MPKKIDPQVKERCVRQVLEHLPEYSSLTAAAEVVARREGLGKETVRRWVVQAQVDGGLRQGATSEELAEIKDLKARVRRLEEDNEILRRASNFLRRGARPPQPLIVAFIDELRSEGHAVESVCRVLREQGCQIAARTYRAWASTKHPIAARTISDAAVIDQVRELAWRIDHEGTRRMTPEGLYGRRKMTALVGRTRPGASPGSVDRAMRSLGLQGIRRAKGVRTTIPGKDGRRARDLLDRDFTAAAPNQTWVMDFTYVRTWAGFVYVAFVLDVFAQRIVAWNVAATKAVELVDVPVRMALWQRGREGHPVVRGELIGHADAGSQYTSIVFTDHLADEGIKPSIGSVGDAYDNALMECIIGLYKTECVRTAIFHAGPYRTIADVEYATAGWVDWYNNRRLHSTIEMMSPVEYEQAHYAALNRELHPV</sequence>
<dbReference type="InterPro" id="IPR050900">
    <property type="entry name" value="Transposase_IS3/IS150/IS904"/>
</dbReference>
<dbReference type="SUPFAM" id="SSF53098">
    <property type="entry name" value="Ribonuclease H-like"/>
    <property type="match status" value="1"/>
</dbReference>
<feature type="domain" description="Integrase catalytic" evidence="2">
    <location>
        <begin position="243"/>
        <end position="416"/>
    </location>
</feature>
<dbReference type="Pfam" id="PF00665">
    <property type="entry name" value="rve"/>
    <property type="match status" value="1"/>
</dbReference>
<dbReference type="GO" id="GO:0015074">
    <property type="term" value="P:DNA integration"/>
    <property type="evidence" value="ECO:0007669"/>
    <property type="project" value="InterPro"/>
</dbReference>
<dbReference type="GO" id="GO:0003676">
    <property type="term" value="F:nucleic acid binding"/>
    <property type="evidence" value="ECO:0007669"/>
    <property type="project" value="InterPro"/>
</dbReference>
<dbReference type="Pfam" id="PF13333">
    <property type="entry name" value="rve_2"/>
    <property type="match status" value="1"/>
</dbReference>
<reference evidence="3 4" key="1">
    <citation type="submission" date="2018-08" db="EMBL/GenBank/DDBJ databases">
        <title>Aeromicrobium sp. M2KJ-4, whole genome shotgun sequence.</title>
        <authorList>
            <person name="Tuo L."/>
        </authorList>
    </citation>
    <scope>NUCLEOTIDE SEQUENCE [LARGE SCALE GENOMIC DNA]</scope>
    <source>
        <strain evidence="3 4">M2KJ-4</strain>
    </source>
</reference>
<dbReference type="OrthoDB" id="4281720at2"/>
<evidence type="ECO:0000256" key="1">
    <source>
        <dbReference type="SAM" id="Coils"/>
    </source>
</evidence>
<dbReference type="EMBL" id="QUBR01000002">
    <property type="protein sequence ID" value="REK71081.1"/>
    <property type="molecule type" value="Genomic_DNA"/>
</dbReference>
<dbReference type="RefSeq" id="WP_119705670.1">
    <property type="nucleotide sequence ID" value="NZ_JBHSOI010000002.1"/>
</dbReference>
<dbReference type="PROSITE" id="PS50994">
    <property type="entry name" value="INTEGRASE"/>
    <property type="match status" value="1"/>
</dbReference>
<dbReference type="PANTHER" id="PTHR46889:SF4">
    <property type="entry name" value="TRANSPOSASE INSO FOR INSERTION SEQUENCE ELEMENT IS911B-RELATED"/>
    <property type="match status" value="1"/>
</dbReference>
<gene>
    <name evidence="3" type="ORF">DX116_15200</name>
</gene>
<keyword evidence="4" id="KW-1185">Reference proteome</keyword>
<dbReference type="InterPro" id="IPR048020">
    <property type="entry name" value="Transpos_IS3"/>
</dbReference>
<dbReference type="InterPro" id="IPR009057">
    <property type="entry name" value="Homeodomain-like_sf"/>
</dbReference>
<keyword evidence="1" id="KW-0175">Coiled coil</keyword>
<dbReference type="Gene3D" id="3.30.420.10">
    <property type="entry name" value="Ribonuclease H-like superfamily/Ribonuclease H"/>
    <property type="match status" value="1"/>
</dbReference>
<organism evidence="3 4">
    <name type="scientific">Aeromicrobium endophyticum</name>
    <dbReference type="NCBI Taxonomy" id="2292704"/>
    <lineage>
        <taxon>Bacteria</taxon>
        <taxon>Bacillati</taxon>
        <taxon>Actinomycetota</taxon>
        <taxon>Actinomycetes</taxon>
        <taxon>Propionibacteriales</taxon>
        <taxon>Nocardioidaceae</taxon>
        <taxon>Aeromicrobium</taxon>
    </lineage>
</organism>
<dbReference type="PANTHER" id="PTHR46889">
    <property type="entry name" value="TRANSPOSASE INSF FOR INSERTION SEQUENCE IS3B-RELATED"/>
    <property type="match status" value="1"/>
</dbReference>
<dbReference type="InterPro" id="IPR036388">
    <property type="entry name" value="WH-like_DNA-bd_sf"/>
</dbReference>
<dbReference type="InterPro" id="IPR012337">
    <property type="entry name" value="RNaseH-like_sf"/>
</dbReference>
<dbReference type="InterPro" id="IPR036397">
    <property type="entry name" value="RNaseH_sf"/>
</dbReference>
<dbReference type="Proteomes" id="UP000265581">
    <property type="component" value="Unassembled WGS sequence"/>
</dbReference>
<protein>
    <submittedName>
        <fullName evidence="3">IS3 family transposase</fullName>
    </submittedName>
</protein>
<dbReference type="Gene3D" id="1.10.10.10">
    <property type="entry name" value="Winged helix-like DNA-binding domain superfamily/Winged helix DNA-binding domain"/>
    <property type="match status" value="1"/>
</dbReference>
<comment type="caution">
    <text evidence="3">The sequence shown here is derived from an EMBL/GenBank/DDBJ whole genome shotgun (WGS) entry which is preliminary data.</text>
</comment>
<dbReference type="AlphaFoldDB" id="A0A371P555"/>
<accession>A0A371P555</accession>
<dbReference type="SUPFAM" id="SSF46689">
    <property type="entry name" value="Homeodomain-like"/>
    <property type="match status" value="1"/>
</dbReference>
<proteinExistence type="predicted"/>
<evidence type="ECO:0000313" key="4">
    <source>
        <dbReference type="Proteomes" id="UP000265581"/>
    </source>
</evidence>
<name>A0A371P555_9ACTN</name>
<dbReference type="InterPro" id="IPR001584">
    <property type="entry name" value="Integrase_cat-core"/>
</dbReference>
<evidence type="ECO:0000313" key="3">
    <source>
        <dbReference type="EMBL" id="REK71081.1"/>
    </source>
</evidence>
<dbReference type="NCBIfam" id="NF033516">
    <property type="entry name" value="transpos_IS3"/>
    <property type="match status" value="1"/>
</dbReference>
<evidence type="ECO:0000259" key="2">
    <source>
        <dbReference type="PROSITE" id="PS50994"/>
    </source>
</evidence>